<protein>
    <submittedName>
        <fullName evidence="3">Uncharacterized protein</fullName>
    </submittedName>
</protein>
<keyword evidence="1" id="KW-0812">Transmembrane</keyword>
<dbReference type="OrthoDB" id="9154498at2"/>
<reference evidence="4" key="1">
    <citation type="submission" date="2018-04" db="EMBL/GenBank/DDBJ databases">
        <authorList>
            <person name="Lucker S."/>
            <person name="Sakoula D."/>
        </authorList>
    </citation>
    <scope>NUCLEOTIDE SEQUENCE [LARGE SCALE GENOMIC DNA]</scope>
</reference>
<feature type="chain" id="PRO_5016419625" evidence="2">
    <location>
        <begin position="26"/>
        <end position="303"/>
    </location>
</feature>
<evidence type="ECO:0000313" key="3">
    <source>
        <dbReference type="EMBL" id="SPP62951.1"/>
    </source>
</evidence>
<feature type="transmembrane region" description="Helical" evidence="1">
    <location>
        <begin position="274"/>
        <end position="294"/>
    </location>
</feature>
<dbReference type="AlphaFoldDB" id="A0A330KZK1"/>
<dbReference type="EMBL" id="OUNR01000001">
    <property type="protein sequence ID" value="SPP62951.1"/>
    <property type="molecule type" value="Genomic_DNA"/>
</dbReference>
<dbReference type="RefSeq" id="WP_121987568.1">
    <property type="nucleotide sequence ID" value="NZ_OUNR01000001.1"/>
</dbReference>
<evidence type="ECO:0000313" key="4">
    <source>
        <dbReference type="Proteomes" id="UP000248168"/>
    </source>
</evidence>
<dbReference type="Proteomes" id="UP000248168">
    <property type="component" value="Unassembled WGS sequence"/>
</dbReference>
<gene>
    <name evidence="3" type="ORF">NITLEN_10037</name>
</gene>
<keyword evidence="1" id="KW-0472">Membrane</keyword>
<name>A0A330KZK1_9BACT</name>
<keyword evidence="4" id="KW-1185">Reference proteome</keyword>
<keyword evidence="2" id="KW-0732">Signal</keyword>
<keyword evidence="1" id="KW-1133">Transmembrane helix</keyword>
<organism evidence="3 4">
    <name type="scientific">Nitrospira lenta</name>
    <dbReference type="NCBI Taxonomy" id="1436998"/>
    <lineage>
        <taxon>Bacteria</taxon>
        <taxon>Pseudomonadati</taxon>
        <taxon>Nitrospirota</taxon>
        <taxon>Nitrospiria</taxon>
        <taxon>Nitrospirales</taxon>
        <taxon>Nitrospiraceae</taxon>
        <taxon>Nitrospira</taxon>
    </lineage>
</organism>
<accession>A0A330KZK1</accession>
<dbReference type="InParanoid" id="A0A330KZK1"/>
<evidence type="ECO:0000256" key="1">
    <source>
        <dbReference type="SAM" id="Phobius"/>
    </source>
</evidence>
<feature type="signal peptide" evidence="2">
    <location>
        <begin position="1"/>
        <end position="25"/>
    </location>
</feature>
<sequence>MLKQIMLGSVALVALAFVQPIGASADLMTLTASHDATIFENAFQSGGNGATQSNGAGPGMFAGSNSNQSPRRGLLAFDIAGALPVGAIINSAQVQLTVGQVAGSGGSGSGGDQITRTIELYRMNTEWGEGTTGSTATMIGGTGQGFAANPGDATWTQNKFNQSSWTTPGGLGNANATASASVQIQGGLAVGGAQNQTFTWGSTAQLVADVQAMLNTPSTNYGWLLRNVDEVDNPSTPTVNEGFQSFRAFYTKEGEALGLGTGPRLLIDYTVAPIPVPAAVWLFGSGLAAVAGIARRKAVGVRV</sequence>
<evidence type="ECO:0000256" key="2">
    <source>
        <dbReference type="SAM" id="SignalP"/>
    </source>
</evidence>
<proteinExistence type="predicted"/>